<sequence length="162" mass="15223">MAIFGFGNDSTSGPGVGGLNGFFNGPAAYGDTGLTGGVTPNGSGLNSAMSGNLGGALGFAPTGLFGGFLPGGGMSATQSGALGGGISGAVNGAAPIGGATMGGFNAAPWMLGAAGLAGLGLLAASHNRQQAGPAPAPVAPFGFGRPAVQAPPMQSTQPYMHM</sequence>
<keyword evidence="2" id="KW-1185">Reference proteome</keyword>
<reference evidence="1 2" key="1">
    <citation type="submission" date="2017-11" db="EMBL/GenBank/DDBJ databases">
        <authorList>
            <person name="Seth-Smith MB H."/>
        </authorList>
    </citation>
    <scope>NUCLEOTIDE SEQUENCE [LARGE SCALE GENOMIC DNA]</scope>
    <source>
        <strain evidence="1">E</strain>
    </source>
</reference>
<dbReference type="RefSeq" id="WP_163012801.1">
    <property type="nucleotide sequence ID" value="NZ_LR025742.1"/>
</dbReference>
<evidence type="ECO:0000313" key="1">
    <source>
        <dbReference type="EMBL" id="VBB10604.1"/>
    </source>
</evidence>
<dbReference type="EMBL" id="LR025742">
    <property type="protein sequence ID" value="VBB10604.1"/>
    <property type="molecule type" value="Genomic_DNA"/>
</dbReference>
<evidence type="ECO:0000313" key="2">
    <source>
        <dbReference type="Proteomes" id="UP000268684"/>
    </source>
</evidence>
<accession>A0AAJ5T2R2</accession>
<protein>
    <submittedName>
        <fullName evidence="1">Uncharacterized protein</fullName>
    </submittedName>
</protein>
<gene>
    <name evidence="1" type="ORF">BSTAB16_0711</name>
</gene>
<proteinExistence type="predicted"/>
<dbReference type="Proteomes" id="UP000268684">
    <property type="component" value="Chromosome I"/>
</dbReference>
<organism evidence="1 2">
    <name type="scientific">Burkholderia stabilis</name>
    <dbReference type="NCBI Taxonomy" id="95485"/>
    <lineage>
        <taxon>Bacteria</taxon>
        <taxon>Pseudomonadati</taxon>
        <taxon>Pseudomonadota</taxon>
        <taxon>Betaproteobacteria</taxon>
        <taxon>Burkholderiales</taxon>
        <taxon>Burkholderiaceae</taxon>
        <taxon>Burkholderia</taxon>
        <taxon>Burkholderia cepacia complex</taxon>
    </lineage>
</organism>
<name>A0AAJ5T2R2_9BURK</name>
<dbReference type="AlphaFoldDB" id="A0AAJ5T2R2"/>
<dbReference type="GeneID" id="71060043"/>